<keyword evidence="3" id="KW-0472">Membrane</keyword>
<feature type="repeat" description="TPR" evidence="1">
    <location>
        <begin position="84"/>
        <end position="117"/>
    </location>
</feature>
<proteinExistence type="predicted"/>
<dbReference type="RefSeq" id="WP_261672477.1">
    <property type="nucleotide sequence ID" value="NZ_JARUJP010000006.1"/>
</dbReference>
<keyword evidence="3" id="KW-1133">Transmembrane helix</keyword>
<dbReference type="Proteomes" id="UP001281656">
    <property type="component" value="Unassembled WGS sequence"/>
</dbReference>
<dbReference type="SUPFAM" id="SSF48452">
    <property type="entry name" value="TPR-like"/>
    <property type="match status" value="1"/>
</dbReference>
<feature type="repeat" description="TPR" evidence="1">
    <location>
        <begin position="36"/>
        <end position="69"/>
    </location>
</feature>
<evidence type="ECO:0000256" key="1">
    <source>
        <dbReference type="PROSITE-ProRule" id="PRU00339"/>
    </source>
</evidence>
<evidence type="ECO:0000256" key="2">
    <source>
        <dbReference type="SAM" id="MobiDB-lite"/>
    </source>
</evidence>
<dbReference type="PROSITE" id="PS50005">
    <property type="entry name" value="TPR"/>
    <property type="match status" value="2"/>
</dbReference>
<sequence length="275" mass="31392">MDKKNIKQVSIYSLIGIIVFVAVSFGSYKFYKVQAYNKLISSANKYMEEGNYEKAIDVFNEALEYKEDSNVKNSVILAKSLLASQKYYEEGVKEMKKQDYEKAIDSFKKVVKEDTKRYEDARKKIDECTKAFIALNLKNASEAAKNSKYEEANKYLDEILKIDSANKEAKKLKEDYSTASSKKQQGSEDKDKGYSAGVTADQAVKIAAKYVTNKGTNTKFSFDHEDSRNGVNYYVIHAFEDMGDHVATLGWYYIEKGYGKAYEWDLAEDQLIPLN</sequence>
<name>A0ABU4JSH6_9CLOT</name>
<comment type="caution">
    <text evidence="4">The sequence shown here is derived from an EMBL/GenBank/DDBJ whole genome shotgun (WGS) entry which is preliminary data.</text>
</comment>
<dbReference type="Gene3D" id="1.25.40.10">
    <property type="entry name" value="Tetratricopeptide repeat domain"/>
    <property type="match status" value="1"/>
</dbReference>
<dbReference type="InterPro" id="IPR019734">
    <property type="entry name" value="TPR_rpt"/>
</dbReference>
<dbReference type="InterPro" id="IPR011990">
    <property type="entry name" value="TPR-like_helical_dom_sf"/>
</dbReference>
<organism evidence="4 5">
    <name type="scientific">Clostridium tanneri</name>
    <dbReference type="NCBI Taxonomy" id="3037988"/>
    <lineage>
        <taxon>Bacteria</taxon>
        <taxon>Bacillati</taxon>
        <taxon>Bacillota</taxon>
        <taxon>Clostridia</taxon>
        <taxon>Eubacteriales</taxon>
        <taxon>Clostridiaceae</taxon>
        <taxon>Clostridium</taxon>
    </lineage>
</organism>
<evidence type="ECO:0008006" key="6">
    <source>
        <dbReference type="Google" id="ProtNLM"/>
    </source>
</evidence>
<dbReference type="SMART" id="SM00028">
    <property type="entry name" value="TPR"/>
    <property type="match status" value="3"/>
</dbReference>
<evidence type="ECO:0000313" key="4">
    <source>
        <dbReference type="EMBL" id="MDW8800888.1"/>
    </source>
</evidence>
<gene>
    <name evidence="4" type="ORF">P8V03_06935</name>
</gene>
<keyword evidence="3" id="KW-0812">Transmembrane</keyword>
<evidence type="ECO:0000256" key="3">
    <source>
        <dbReference type="SAM" id="Phobius"/>
    </source>
</evidence>
<protein>
    <recommendedName>
        <fullName evidence="6">Tetratricopeptide repeat protein</fullName>
    </recommendedName>
</protein>
<keyword evidence="1" id="KW-0802">TPR repeat</keyword>
<keyword evidence="5" id="KW-1185">Reference proteome</keyword>
<feature type="transmembrane region" description="Helical" evidence="3">
    <location>
        <begin position="12"/>
        <end position="31"/>
    </location>
</feature>
<reference evidence="4 5" key="1">
    <citation type="submission" date="2023-04" db="EMBL/GenBank/DDBJ databases">
        <title>Clostridium tannerae sp. nov., isolated from the fecal material of an alpaca.</title>
        <authorList>
            <person name="Miller S."/>
            <person name="Hendry M."/>
            <person name="King J."/>
            <person name="Sankaranarayanan K."/>
            <person name="Lawson P.A."/>
        </authorList>
    </citation>
    <scope>NUCLEOTIDE SEQUENCE [LARGE SCALE GENOMIC DNA]</scope>
    <source>
        <strain evidence="4 5">A1-XYC3</strain>
    </source>
</reference>
<evidence type="ECO:0000313" key="5">
    <source>
        <dbReference type="Proteomes" id="UP001281656"/>
    </source>
</evidence>
<accession>A0ABU4JSH6</accession>
<dbReference type="EMBL" id="JARUJP010000006">
    <property type="protein sequence ID" value="MDW8800888.1"/>
    <property type="molecule type" value="Genomic_DNA"/>
</dbReference>
<feature type="region of interest" description="Disordered" evidence="2">
    <location>
        <begin position="173"/>
        <end position="194"/>
    </location>
</feature>